<dbReference type="PANTHER" id="PTHR22776">
    <property type="entry name" value="MARVEL-CONTAINING POTENTIAL LIPID RAFT-ASSOCIATED PROTEIN"/>
    <property type="match status" value="1"/>
</dbReference>
<proteinExistence type="predicted"/>
<keyword evidence="9" id="KW-1185">Reference proteome</keyword>
<evidence type="ECO:0000259" key="7">
    <source>
        <dbReference type="PROSITE" id="PS51225"/>
    </source>
</evidence>
<dbReference type="EMBL" id="UYJE01001451">
    <property type="protein sequence ID" value="VDI02310.1"/>
    <property type="molecule type" value="Genomic_DNA"/>
</dbReference>
<comment type="subcellular location">
    <subcellularLocation>
        <location evidence="1">Membrane</location>
        <topology evidence="1">Multi-pass membrane protein</topology>
    </subcellularLocation>
</comment>
<gene>
    <name evidence="8" type="ORF">MGAL_10B086087</name>
</gene>
<feature type="transmembrane region" description="Helical" evidence="6">
    <location>
        <begin position="46"/>
        <end position="65"/>
    </location>
</feature>
<feature type="transmembrane region" description="Helical" evidence="6">
    <location>
        <begin position="136"/>
        <end position="154"/>
    </location>
</feature>
<keyword evidence="2 5" id="KW-0812">Transmembrane</keyword>
<dbReference type="GO" id="GO:0016020">
    <property type="term" value="C:membrane"/>
    <property type="evidence" value="ECO:0007669"/>
    <property type="project" value="UniProtKB-SubCell"/>
</dbReference>
<keyword evidence="3 6" id="KW-1133">Transmembrane helix</keyword>
<dbReference type="InterPro" id="IPR008253">
    <property type="entry name" value="Marvel"/>
</dbReference>
<evidence type="ECO:0000313" key="8">
    <source>
        <dbReference type="EMBL" id="VDI02310.1"/>
    </source>
</evidence>
<comment type="caution">
    <text evidence="8">The sequence shown here is derived from an EMBL/GenBank/DDBJ whole genome shotgun (WGS) entry which is preliminary data.</text>
</comment>
<feature type="transmembrane region" description="Helical" evidence="6">
    <location>
        <begin position="71"/>
        <end position="91"/>
    </location>
</feature>
<evidence type="ECO:0000256" key="3">
    <source>
        <dbReference type="ARBA" id="ARBA00022989"/>
    </source>
</evidence>
<dbReference type="PANTHER" id="PTHR22776:SF49">
    <property type="entry name" value="MARVEL DOMAIN-CONTAINING PROTEIN"/>
    <property type="match status" value="1"/>
</dbReference>
<keyword evidence="4 5" id="KW-0472">Membrane</keyword>
<dbReference type="PROSITE" id="PS51225">
    <property type="entry name" value="MARVEL"/>
    <property type="match status" value="1"/>
</dbReference>
<feature type="transmembrane region" description="Helical" evidence="6">
    <location>
        <begin position="103"/>
        <end position="130"/>
    </location>
</feature>
<accession>A0A8B6CAW9</accession>
<dbReference type="InterPro" id="IPR050578">
    <property type="entry name" value="MARVEL-CKLF_proteins"/>
</dbReference>
<sequence length="189" mass="21471">MIYHMPVIATVTHQTTNTTTEQNSTATANVELDKVFMKSTDSILKIAELILSLIVFLCITSNPWHSYVGGGWVQFNSISCMITVLILWLLLLCRVIYKLPGFWMLYILIHYVVYLVLYLISFLVCAIQAGKYQENGGLIASTIFCFIVLIVLAVDTFSQFRRWQESGGKITVRTITKTETTHETEAEFL</sequence>
<evidence type="ECO:0000256" key="1">
    <source>
        <dbReference type="ARBA" id="ARBA00004141"/>
    </source>
</evidence>
<evidence type="ECO:0000256" key="2">
    <source>
        <dbReference type="ARBA" id="ARBA00022692"/>
    </source>
</evidence>
<evidence type="ECO:0000256" key="5">
    <source>
        <dbReference type="PROSITE-ProRule" id="PRU00581"/>
    </source>
</evidence>
<dbReference type="Proteomes" id="UP000596742">
    <property type="component" value="Unassembled WGS sequence"/>
</dbReference>
<feature type="domain" description="MARVEL" evidence="7">
    <location>
        <begin position="36"/>
        <end position="164"/>
    </location>
</feature>
<reference evidence="8" key="1">
    <citation type="submission" date="2018-11" db="EMBL/GenBank/DDBJ databases">
        <authorList>
            <person name="Alioto T."/>
            <person name="Alioto T."/>
        </authorList>
    </citation>
    <scope>NUCLEOTIDE SEQUENCE</scope>
</reference>
<name>A0A8B6CAW9_MYTGA</name>
<dbReference type="AlphaFoldDB" id="A0A8B6CAW9"/>
<evidence type="ECO:0000313" key="9">
    <source>
        <dbReference type="Proteomes" id="UP000596742"/>
    </source>
</evidence>
<dbReference type="OrthoDB" id="10028364at2759"/>
<evidence type="ECO:0000256" key="6">
    <source>
        <dbReference type="SAM" id="Phobius"/>
    </source>
</evidence>
<evidence type="ECO:0000256" key="4">
    <source>
        <dbReference type="ARBA" id="ARBA00023136"/>
    </source>
</evidence>
<dbReference type="Pfam" id="PF01284">
    <property type="entry name" value="MARVEL"/>
    <property type="match status" value="1"/>
</dbReference>
<protein>
    <recommendedName>
        <fullName evidence="7">MARVEL domain-containing protein</fullName>
    </recommendedName>
</protein>
<organism evidence="8 9">
    <name type="scientific">Mytilus galloprovincialis</name>
    <name type="common">Mediterranean mussel</name>
    <dbReference type="NCBI Taxonomy" id="29158"/>
    <lineage>
        <taxon>Eukaryota</taxon>
        <taxon>Metazoa</taxon>
        <taxon>Spiralia</taxon>
        <taxon>Lophotrochozoa</taxon>
        <taxon>Mollusca</taxon>
        <taxon>Bivalvia</taxon>
        <taxon>Autobranchia</taxon>
        <taxon>Pteriomorphia</taxon>
        <taxon>Mytilida</taxon>
        <taxon>Mytiloidea</taxon>
        <taxon>Mytilidae</taxon>
        <taxon>Mytilinae</taxon>
        <taxon>Mytilus</taxon>
    </lineage>
</organism>